<comment type="pathway">
    <text evidence="1 7">Metabolic intermediate biosynthesis; chorismate biosynthesis; chorismate from D-erythrose 4-phosphate and phosphoenolpyruvate: step 7/7.</text>
</comment>
<dbReference type="RefSeq" id="WP_076487587.1">
    <property type="nucleotide sequence ID" value="NZ_FTMS01000002.1"/>
</dbReference>
<comment type="catalytic activity">
    <reaction evidence="7">
        <text>5-O-(1-carboxyvinyl)-3-phosphoshikimate = chorismate + phosphate</text>
        <dbReference type="Rhea" id="RHEA:21020"/>
        <dbReference type="ChEBI" id="CHEBI:29748"/>
        <dbReference type="ChEBI" id="CHEBI:43474"/>
        <dbReference type="ChEBI" id="CHEBI:57701"/>
        <dbReference type="EC" id="4.2.3.5"/>
    </reaction>
</comment>
<keyword evidence="6 7" id="KW-0456">Lyase</keyword>
<evidence type="ECO:0000256" key="1">
    <source>
        <dbReference type="ARBA" id="ARBA00005044"/>
    </source>
</evidence>
<evidence type="ECO:0000256" key="4">
    <source>
        <dbReference type="ARBA" id="ARBA00022605"/>
    </source>
</evidence>
<comment type="similarity">
    <text evidence="2 7">Belongs to the chorismate synthase family.</text>
</comment>
<comment type="caution">
    <text evidence="7">Lacks conserved residue(s) required for the propagation of feature annotation.</text>
</comment>
<dbReference type="InterPro" id="IPR020541">
    <property type="entry name" value="Chorismate_synthase_CS"/>
</dbReference>
<keyword evidence="7" id="KW-0285">Flavoprotein</keyword>
<dbReference type="EC" id="4.2.3.5" evidence="3 7"/>
<reference evidence="9 10" key="1">
    <citation type="submission" date="2017-01" db="EMBL/GenBank/DDBJ databases">
        <authorList>
            <person name="Mah S.A."/>
            <person name="Swanson W.J."/>
            <person name="Moy G.W."/>
            <person name="Vacquier V.D."/>
        </authorList>
    </citation>
    <scope>NUCLEOTIDE SEQUENCE [LARGE SCALE GENOMIC DNA]</scope>
    <source>
        <strain evidence="9 10">ASpG1</strain>
    </source>
</reference>
<dbReference type="STRING" id="159291.SAMN05920897_10228"/>
<keyword evidence="10" id="KW-1185">Reference proteome</keyword>
<dbReference type="NCBIfam" id="TIGR00033">
    <property type="entry name" value="aroC"/>
    <property type="match status" value="1"/>
</dbReference>
<organism evidence="9 10">
    <name type="scientific">Alkalispirochaeta americana</name>
    <dbReference type="NCBI Taxonomy" id="159291"/>
    <lineage>
        <taxon>Bacteria</taxon>
        <taxon>Pseudomonadati</taxon>
        <taxon>Spirochaetota</taxon>
        <taxon>Spirochaetia</taxon>
        <taxon>Spirochaetales</taxon>
        <taxon>Spirochaetaceae</taxon>
        <taxon>Alkalispirochaeta</taxon>
    </lineage>
</organism>
<dbReference type="Pfam" id="PF01264">
    <property type="entry name" value="Chorismate_synt"/>
    <property type="match status" value="1"/>
</dbReference>
<dbReference type="GO" id="GO:0010181">
    <property type="term" value="F:FMN binding"/>
    <property type="evidence" value="ECO:0007669"/>
    <property type="project" value="TreeGrafter"/>
</dbReference>
<evidence type="ECO:0000313" key="9">
    <source>
        <dbReference type="EMBL" id="SIP96909.1"/>
    </source>
</evidence>
<dbReference type="AlphaFoldDB" id="A0A1N6NXU3"/>
<keyword evidence="7" id="KW-0521">NADP</keyword>
<comment type="function">
    <text evidence="7">Catalyzes the anti-1,4-elimination of the C-3 phosphate and the C-6 proR hydrogen from 5-enolpyruvylshikimate-3-phosphate (EPSP) to yield chorismate, which is the branch point compound that serves as the starting substrate for the three terminal pathways of aromatic amino acid biosynthesis. This reaction introduces a second double bond into the aromatic ring system.</text>
</comment>
<sequence length="354" mass="37478">MAGNNFGEIFRITTFGESHGGAVGVVVDGVTPGVDISEEDVQKELDRRKPGQSSVTTPRKEPDRAHILSGIFQGKTTGTPLLVILYNSDADPSAYDDIKNLFRPGHADYTYLKKYGLRDWRGSGRASGRETAGRVAAGAIAKKILAARGISAIAYTKASAGITCKSYQPDQIEKNPLRACDPDAAREMLQKITAIQETQDSVGGVIECRLRGVPAGLGEPVFDKLDAELARAMLSIGSVKGIEFGAGFAAAAMTGSEHNDEMTPSGFSTNHAGGIIGGISTGEEILFRVAVKPTSSIARPQQTVDTGGAARTIRTEGRHDACICPRIVPVIEAMAAIVLLDHLKRQIALHAPES</sequence>
<dbReference type="GO" id="GO:0009423">
    <property type="term" value="P:chorismate biosynthetic process"/>
    <property type="evidence" value="ECO:0007669"/>
    <property type="project" value="UniProtKB-UniRule"/>
</dbReference>
<dbReference type="EMBL" id="FTMS01000002">
    <property type="protein sequence ID" value="SIP96909.1"/>
    <property type="molecule type" value="Genomic_DNA"/>
</dbReference>
<evidence type="ECO:0000256" key="8">
    <source>
        <dbReference type="SAM" id="MobiDB-lite"/>
    </source>
</evidence>
<evidence type="ECO:0000256" key="3">
    <source>
        <dbReference type="ARBA" id="ARBA00013036"/>
    </source>
</evidence>
<dbReference type="CDD" id="cd07304">
    <property type="entry name" value="Chorismate_synthase"/>
    <property type="match status" value="1"/>
</dbReference>
<dbReference type="PANTHER" id="PTHR21085:SF0">
    <property type="entry name" value="CHORISMATE SYNTHASE"/>
    <property type="match status" value="1"/>
</dbReference>
<accession>A0A1N6NXU3</accession>
<feature type="binding site" evidence="7">
    <location>
        <begin position="292"/>
        <end position="296"/>
    </location>
    <ligand>
        <name>FMN</name>
        <dbReference type="ChEBI" id="CHEBI:58210"/>
    </ligand>
</feature>
<dbReference type="PANTHER" id="PTHR21085">
    <property type="entry name" value="CHORISMATE SYNTHASE"/>
    <property type="match status" value="1"/>
</dbReference>
<name>A0A1N6NXU3_9SPIO</name>
<keyword evidence="4 7" id="KW-0028">Amino-acid biosynthesis</keyword>
<evidence type="ECO:0000256" key="5">
    <source>
        <dbReference type="ARBA" id="ARBA00023141"/>
    </source>
</evidence>
<dbReference type="UniPathway" id="UPA00053">
    <property type="reaction ID" value="UER00090"/>
</dbReference>
<feature type="binding site" evidence="7">
    <location>
        <position position="48"/>
    </location>
    <ligand>
        <name>NADP(+)</name>
        <dbReference type="ChEBI" id="CHEBI:58349"/>
    </ligand>
</feature>
<dbReference type="NCBIfam" id="NF003793">
    <property type="entry name" value="PRK05382.1"/>
    <property type="match status" value="1"/>
</dbReference>
<dbReference type="InterPro" id="IPR035904">
    <property type="entry name" value="Chorismate_synth_AroC_sf"/>
</dbReference>
<dbReference type="GO" id="GO:0005829">
    <property type="term" value="C:cytosol"/>
    <property type="evidence" value="ECO:0007669"/>
    <property type="project" value="TreeGrafter"/>
</dbReference>
<dbReference type="PIRSF" id="PIRSF001456">
    <property type="entry name" value="Chorismate_synth"/>
    <property type="match status" value="1"/>
</dbReference>
<feature type="binding site" evidence="7">
    <location>
        <begin position="125"/>
        <end position="127"/>
    </location>
    <ligand>
        <name>FMN</name>
        <dbReference type="ChEBI" id="CHEBI:58210"/>
    </ligand>
</feature>
<feature type="binding site" evidence="7">
    <location>
        <position position="318"/>
    </location>
    <ligand>
        <name>FMN</name>
        <dbReference type="ChEBI" id="CHEBI:58210"/>
    </ligand>
</feature>
<keyword evidence="7" id="KW-0288">FMN</keyword>
<dbReference type="GO" id="GO:0008652">
    <property type="term" value="P:amino acid biosynthetic process"/>
    <property type="evidence" value="ECO:0007669"/>
    <property type="project" value="UniProtKB-KW"/>
</dbReference>
<dbReference type="SUPFAM" id="SSF103263">
    <property type="entry name" value="Chorismate synthase, AroC"/>
    <property type="match status" value="1"/>
</dbReference>
<keyword evidence="7" id="KW-0274">FAD</keyword>
<feature type="binding site" evidence="7">
    <location>
        <position position="277"/>
    </location>
    <ligand>
        <name>FMN</name>
        <dbReference type="ChEBI" id="CHEBI:58210"/>
    </ligand>
</feature>
<evidence type="ECO:0000256" key="7">
    <source>
        <dbReference type="HAMAP-Rule" id="MF_00300"/>
    </source>
</evidence>
<evidence type="ECO:0000313" key="10">
    <source>
        <dbReference type="Proteomes" id="UP000186400"/>
    </source>
</evidence>
<dbReference type="GO" id="GO:0004107">
    <property type="term" value="F:chorismate synthase activity"/>
    <property type="evidence" value="ECO:0007669"/>
    <property type="project" value="UniProtKB-UniRule"/>
</dbReference>
<dbReference type="InterPro" id="IPR000453">
    <property type="entry name" value="Chorismate_synth"/>
</dbReference>
<dbReference type="HAMAP" id="MF_00300">
    <property type="entry name" value="Chorismate_synth"/>
    <property type="match status" value="1"/>
</dbReference>
<dbReference type="PROSITE" id="PS00788">
    <property type="entry name" value="CHORISMATE_SYNTHASE_2"/>
    <property type="match status" value="1"/>
</dbReference>
<keyword evidence="5 7" id="KW-0057">Aromatic amino acid biosynthesis</keyword>
<dbReference type="Gene3D" id="3.60.150.10">
    <property type="entry name" value="Chorismate synthase AroC"/>
    <property type="match status" value="1"/>
</dbReference>
<protein>
    <recommendedName>
        <fullName evidence="3 7">Chorismate synthase</fullName>
        <shortName evidence="7">CS</shortName>
        <ecNumber evidence="3 7">4.2.3.5</ecNumber>
    </recommendedName>
    <alternativeName>
        <fullName evidence="7">5-enolpyruvylshikimate-3-phosphate phospholyase</fullName>
    </alternativeName>
</protein>
<feature type="compositionally biased region" description="Basic and acidic residues" evidence="8">
    <location>
        <begin position="40"/>
        <end position="49"/>
    </location>
</feature>
<gene>
    <name evidence="7" type="primary">aroC</name>
    <name evidence="9" type="ORF">SAMN05920897_10228</name>
</gene>
<feature type="region of interest" description="Disordered" evidence="8">
    <location>
        <begin position="39"/>
        <end position="64"/>
    </location>
</feature>
<dbReference type="GO" id="GO:0009073">
    <property type="term" value="P:aromatic amino acid family biosynthetic process"/>
    <property type="evidence" value="ECO:0007669"/>
    <property type="project" value="UniProtKB-KW"/>
</dbReference>
<dbReference type="Proteomes" id="UP000186400">
    <property type="component" value="Unassembled WGS sequence"/>
</dbReference>
<dbReference type="OrthoDB" id="9771806at2"/>
<evidence type="ECO:0000256" key="2">
    <source>
        <dbReference type="ARBA" id="ARBA00008014"/>
    </source>
</evidence>
<comment type="subunit">
    <text evidence="7">Homotetramer.</text>
</comment>
<proteinExistence type="inferred from homology"/>
<comment type="cofactor">
    <cofactor evidence="7">
        <name>FMNH2</name>
        <dbReference type="ChEBI" id="CHEBI:57618"/>
    </cofactor>
    <text evidence="7">Reduced FMN (FMNH(2)).</text>
</comment>
<evidence type="ECO:0000256" key="6">
    <source>
        <dbReference type="ARBA" id="ARBA00023239"/>
    </source>
</evidence>